<dbReference type="EMBL" id="KV010373">
    <property type="protein sequence ID" value="KZV27689.1"/>
    <property type="molecule type" value="Genomic_DNA"/>
</dbReference>
<evidence type="ECO:0000313" key="8">
    <source>
        <dbReference type="EMBL" id="KZV27689.1"/>
    </source>
</evidence>
<evidence type="ECO:0000256" key="2">
    <source>
        <dbReference type="ARBA" id="ARBA00006081"/>
    </source>
</evidence>
<accession>A0A2Z7B053</accession>
<evidence type="ECO:0000259" key="7">
    <source>
        <dbReference type="Pfam" id="PF16135"/>
    </source>
</evidence>
<feature type="compositionally biased region" description="Polar residues" evidence="5">
    <location>
        <begin position="232"/>
        <end position="250"/>
    </location>
</feature>
<organism evidence="8 9">
    <name type="scientific">Dorcoceras hygrometricum</name>
    <dbReference type="NCBI Taxonomy" id="472368"/>
    <lineage>
        <taxon>Eukaryota</taxon>
        <taxon>Viridiplantae</taxon>
        <taxon>Streptophyta</taxon>
        <taxon>Embryophyta</taxon>
        <taxon>Tracheophyta</taxon>
        <taxon>Spermatophyta</taxon>
        <taxon>Magnoliopsida</taxon>
        <taxon>eudicotyledons</taxon>
        <taxon>Gunneridae</taxon>
        <taxon>Pentapetalae</taxon>
        <taxon>asterids</taxon>
        <taxon>lamiids</taxon>
        <taxon>Lamiales</taxon>
        <taxon>Gesneriaceae</taxon>
        <taxon>Didymocarpoideae</taxon>
        <taxon>Trichosporeae</taxon>
        <taxon>Loxocarpinae</taxon>
        <taxon>Dorcoceras</taxon>
    </lineage>
</organism>
<proteinExistence type="inferred from homology"/>
<protein>
    <recommendedName>
        <fullName evidence="4">Ninja-family protein</fullName>
    </recommendedName>
    <alternativeName>
        <fullName evidence="4">ABI-binding protein</fullName>
    </alternativeName>
</protein>
<evidence type="ECO:0000313" key="9">
    <source>
        <dbReference type="Proteomes" id="UP000250235"/>
    </source>
</evidence>
<dbReference type="GO" id="GO:0005634">
    <property type="term" value="C:nucleus"/>
    <property type="evidence" value="ECO:0007669"/>
    <property type="project" value="UniProtKB-SubCell"/>
</dbReference>
<dbReference type="PANTHER" id="PTHR31413:SF46">
    <property type="entry name" value="NINJA-FAMILY PROTEIN AFP1"/>
    <property type="match status" value="1"/>
</dbReference>
<dbReference type="InterPro" id="IPR031307">
    <property type="entry name" value="Ninja_fam"/>
</dbReference>
<feature type="compositionally biased region" description="Basic and acidic residues" evidence="5">
    <location>
        <begin position="279"/>
        <end position="291"/>
    </location>
</feature>
<evidence type="ECO:0000256" key="3">
    <source>
        <dbReference type="ARBA" id="ARBA00023242"/>
    </source>
</evidence>
<evidence type="ECO:0000256" key="1">
    <source>
        <dbReference type="ARBA" id="ARBA00004123"/>
    </source>
</evidence>
<feature type="region of interest" description="Disordered" evidence="5">
    <location>
        <begin position="232"/>
        <end position="291"/>
    </location>
</feature>
<dbReference type="GO" id="GO:0009737">
    <property type="term" value="P:response to abscisic acid"/>
    <property type="evidence" value="ECO:0007669"/>
    <property type="project" value="TreeGrafter"/>
</dbReference>
<dbReference type="Proteomes" id="UP000250235">
    <property type="component" value="Unassembled WGS sequence"/>
</dbReference>
<name>A0A2Z7B053_9LAMI</name>
<dbReference type="Pfam" id="PF16136">
    <property type="entry name" value="NLS_NINJA_AFP"/>
    <property type="match status" value="1"/>
</dbReference>
<dbReference type="OrthoDB" id="667358at2759"/>
<dbReference type="Pfam" id="PF16135">
    <property type="entry name" value="TDBD"/>
    <property type="match status" value="1"/>
</dbReference>
<dbReference type="InterPro" id="IPR032310">
    <property type="entry name" value="NLS_NINJA_AFP-like"/>
</dbReference>
<dbReference type="GO" id="GO:0007165">
    <property type="term" value="P:signal transduction"/>
    <property type="evidence" value="ECO:0007669"/>
    <property type="project" value="InterPro"/>
</dbReference>
<evidence type="ECO:0000259" key="6">
    <source>
        <dbReference type="Pfam" id="PF07897"/>
    </source>
</evidence>
<keyword evidence="3 4" id="KW-0539">Nucleus</keyword>
<evidence type="ECO:0000256" key="4">
    <source>
        <dbReference type="RuleBase" id="RU369029"/>
    </source>
</evidence>
<feature type="region of interest" description="Disordered" evidence="5">
    <location>
        <begin position="154"/>
        <end position="174"/>
    </location>
</feature>
<sequence>MGDGDDIKEILTASDMENLSLDVSVSKFSRDLLQRFRGSASQFEVLKEKDEDIELNLGLSLGGSFGVDKSCKGLARSSSIAVCSPAVMDDTDHAKSTPVTGLVRTSSLPAETEEEWRKRKELQTLRRMEAKRRRSEKQRNLRCDKEVAGIYGNLSSDADSGLKRTGSTSWAPRRATCGGGTDVVMAKAASPGSGSSSGVTDLEGKIRQAINNGSDSVKMLKFEEMNDRQLYLSQRSSGEPSPTSTQQLRAHNQDVGSGAKYQPNTSKTTGPDIPPSPSKKPDTSRAGGLKDEASAAVDMPCVFTVGDGPNGRRVDGILYKYGKGQEVRIMCVCCGKFHSPAEFVKHAGGTDVDHPLKHIVVNAFAESIL</sequence>
<dbReference type="Pfam" id="PF07897">
    <property type="entry name" value="EAR"/>
    <property type="match status" value="1"/>
</dbReference>
<dbReference type="InterPro" id="IPR032308">
    <property type="entry name" value="TDBD"/>
</dbReference>
<dbReference type="InterPro" id="IPR012463">
    <property type="entry name" value="Ninja_motif"/>
</dbReference>
<reference evidence="8 9" key="1">
    <citation type="journal article" date="2015" name="Proc. Natl. Acad. Sci. U.S.A.">
        <title>The resurrection genome of Boea hygrometrica: A blueprint for survival of dehydration.</title>
        <authorList>
            <person name="Xiao L."/>
            <person name="Yang G."/>
            <person name="Zhang L."/>
            <person name="Yang X."/>
            <person name="Zhao S."/>
            <person name="Ji Z."/>
            <person name="Zhou Q."/>
            <person name="Hu M."/>
            <person name="Wang Y."/>
            <person name="Chen M."/>
            <person name="Xu Y."/>
            <person name="Jin H."/>
            <person name="Xiao X."/>
            <person name="Hu G."/>
            <person name="Bao F."/>
            <person name="Hu Y."/>
            <person name="Wan P."/>
            <person name="Li L."/>
            <person name="Deng X."/>
            <person name="Kuang T."/>
            <person name="Xiang C."/>
            <person name="Zhu J.K."/>
            <person name="Oliver M.J."/>
            <person name="He Y."/>
        </authorList>
    </citation>
    <scope>NUCLEOTIDE SEQUENCE [LARGE SCALE GENOMIC DNA]</scope>
    <source>
        <strain evidence="9">cv. XS01</strain>
    </source>
</reference>
<dbReference type="PANTHER" id="PTHR31413">
    <property type="entry name" value="AFP HOMOLOG 2"/>
    <property type="match status" value="1"/>
</dbReference>
<feature type="domain" description="Tify" evidence="7">
    <location>
        <begin position="327"/>
        <end position="361"/>
    </location>
</feature>
<keyword evidence="9" id="KW-1185">Reference proteome</keyword>
<comment type="similarity">
    <text evidence="2 4">Belongs to the Ninja family.</text>
</comment>
<dbReference type="GO" id="GO:0045892">
    <property type="term" value="P:negative regulation of DNA-templated transcription"/>
    <property type="evidence" value="ECO:0007669"/>
    <property type="project" value="TreeGrafter"/>
</dbReference>
<evidence type="ECO:0000256" key="5">
    <source>
        <dbReference type="SAM" id="MobiDB-lite"/>
    </source>
</evidence>
<dbReference type="AlphaFoldDB" id="A0A2Z7B053"/>
<comment type="subcellular location">
    <subcellularLocation>
        <location evidence="1 4">Nucleus</location>
    </subcellularLocation>
</comment>
<comment type="function">
    <text evidence="4">Acts as a negative regulator of abscisic acid (ABA) response.</text>
</comment>
<gene>
    <name evidence="8" type="ORF">F511_42182</name>
</gene>
<feature type="domain" description="Ethylene-responsive binding factor-associated repression" evidence="6">
    <location>
        <begin position="50"/>
        <end position="82"/>
    </location>
</feature>